<dbReference type="GO" id="GO:0030246">
    <property type="term" value="F:carbohydrate binding"/>
    <property type="evidence" value="ECO:0007669"/>
    <property type="project" value="UniProtKB-UniRule"/>
</dbReference>
<proteinExistence type="predicted"/>
<sequence>SMFIFKNGEWGKEERISNPYKPGGKFDIRIRAHENHFEMIVERKKVHEYKYRLPLGSIRFLDIHGDCMLGAVHWSGRTYAIPFECAFPKGHFGSGERLYLSGVPKDNFSVNLLDQSGDILFHFNPRFTEKKIVRNSRIEGHWETEEREGEFPFKKNTGFDLVFQNEPYAMQIYCDRRRILTFAHRCGDPTKDYTSVRIEGGIEVVALEFDSSDY</sequence>
<evidence type="ECO:0000259" key="3">
    <source>
        <dbReference type="PROSITE" id="PS51304"/>
    </source>
</evidence>
<dbReference type="SMART" id="SM00276">
    <property type="entry name" value="GLECT"/>
    <property type="match status" value="1"/>
</dbReference>
<dbReference type="EMBL" id="JBGFUD010007090">
    <property type="protein sequence ID" value="MFH4981380.1"/>
    <property type="molecule type" value="Genomic_DNA"/>
</dbReference>
<evidence type="ECO:0000313" key="5">
    <source>
        <dbReference type="Proteomes" id="UP001608902"/>
    </source>
</evidence>
<organism evidence="4 5">
    <name type="scientific">Gnathostoma spinigerum</name>
    <dbReference type="NCBI Taxonomy" id="75299"/>
    <lineage>
        <taxon>Eukaryota</taxon>
        <taxon>Metazoa</taxon>
        <taxon>Ecdysozoa</taxon>
        <taxon>Nematoda</taxon>
        <taxon>Chromadorea</taxon>
        <taxon>Rhabditida</taxon>
        <taxon>Spirurina</taxon>
        <taxon>Gnathostomatomorpha</taxon>
        <taxon>Gnathostomatoidea</taxon>
        <taxon>Gnathostomatidae</taxon>
        <taxon>Gnathostoma</taxon>
    </lineage>
</organism>
<name>A0ABD6EN29_9BILA</name>
<dbReference type="InterPro" id="IPR013320">
    <property type="entry name" value="ConA-like_dom_sf"/>
</dbReference>
<protein>
    <recommendedName>
        <fullName evidence="2">Galectin</fullName>
    </recommendedName>
</protein>
<dbReference type="Proteomes" id="UP001608902">
    <property type="component" value="Unassembled WGS sequence"/>
</dbReference>
<reference evidence="4 5" key="1">
    <citation type="submission" date="2024-08" db="EMBL/GenBank/DDBJ databases">
        <title>Gnathostoma spinigerum genome.</title>
        <authorList>
            <person name="Gonzalez-Bertolin B."/>
            <person name="Monzon S."/>
            <person name="Zaballos A."/>
            <person name="Jimenez P."/>
            <person name="Dekumyoy P."/>
            <person name="Varona S."/>
            <person name="Cuesta I."/>
            <person name="Sumanam S."/>
            <person name="Adisakwattana P."/>
            <person name="Gasser R.B."/>
            <person name="Hernandez-Gonzalez A."/>
            <person name="Young N.D."/>
            <person name="Perteguer M.J."/>
        </authorList>
    </citation>
    <scope>NUCLEOTIDE SEQUENCE [LARGE SCALE GENOMIC DNA]</scope>
    <source>
        <strain evidence="4">AL3</strain>
        <tissue evidence="4">Liver</tissue>
    </source>
</reference>
<feature type="domain" description="Galectin" evidence="3">
    <location>
        <begin position="84"/>
        <end position="210"/>
    </location>
</feature>
<dbReference type="Gene3D" id="2.60.120.200">
    <property type="match status" value="2"/>
</dbReference>
<dbReference type="SMART" id="SM00908">
    <property type="entry name" value="Gal-bind_lectin"/>
    <property type="match status" value="2"/>
</dbReference>
<dbReference type="SUPFAM" id="SSF49899">
    <property type="entry name" value="Concanavalin A-like lectins/glucanases"/>
    <property type="match status" value="2"/>
</dbReference>
<gene>
    <name evidence="4" type="ORF">AB6A40_008089</name>
</gene>
<comment type="caution">
    <text evidence="4">The sequence shown here is derived from an EMBL/GenBank/DDBJ whole genome shotgun (WGS) entry which is preliminary data.</text>
</comment>
<dbReference type="InterPro" id="IPR001079">
    <property type="entry name" value="Galectin_CRD"/>
</dbReference>
<keyword evidence="5" id="KW-1185">Reference proteome</keyword>
<dbReference type="AlphaFoldDB" id="A0ABD6EN29"/>
<evidence type="ECO:0000313" key="4">
    <source>
        <dbReference type="EMBL" id="MFH4981380.1"/>
    </source>
</evidence>
<feature type="non-terminal residue" evidence="4">
    <location>
        <position position="1"/>
    </location>
</feature>
<accession>A0ABD6EN29</accession>
<dbReference type="InterPro" id="IPR044156">
    <property type="entry name" value="Galectin-like"/>
</dbReference>
<feature type="domain" description="Galectin" evidence="3">
    <location>
        <begin position="1"/>
        <end position="75"/>
    </location>
</feature>
<evidence type="ECO:0000256" key="1">
    <source>
        <dbReference type="ARBA" id="ARBA00022734"/>
    </source>
</evidence>
<dbReference type="FunFam" id="2.60.120.200:FF:000276">
    <property type="entry name" value="Galectin"/>
    <property type="match status" value="1"/>
</dbReference>
<dbReference type="CDD" id="cd00070">
    <property type="entry name" value="GLECT"/>
    <property type="match status" value="1"/>
</dbReference>
<evidence type="ECO:0000256" key="2">
    <source>
        <dbReference type="RuleBase" id="RU102079"/>
    </source>
</evidence>
<dbReference type="Pfam" id="PF00337">
    <property type="entry name" value="Gal-bind_lectin"/>
    <property type="match status" value="2"/>
</dbReference>
<dbReference type="PROSITE" id="PS51304">
    <property type="entry name" value="GALECTIN"/>
    <property type="match status" value="2"/>
</dbReference>
<dbReference type="PANTHER" id="PTHR11346">
    <property type="entry name" value="GALECTIN"/>
    <property type="match status" value="1"/>
</dbReference>
<dbReference type="PANTHER" id="PTHR11346:SF116">
    <property type="entry name" value="GALECTIN"/>
    <property type="match status" value="1"/>
</dbReference>
<keyword evidence="1 2" id="KW-0430">Lectin</keyword>